<dbReference type="GO" id="GO:0016020">
    <property type="term" value="C:membrane"/>
    <property type="evidence" value="ECO:0007669"/>
    <property type="project" value="UniProtKB-SubCell"/>
</dbReference>
<feature type="transmembrane region" description="Helical" evidence="6">
    <location>
        <begin position="214"/>
        <end position="234"/>
    </location>
</feature>
<evidence type="ECO:0000256" key="2">
    <source>
        <dbReference type="ARBA" id="ARBA00007362"/>
    </source>
</evidence>
<evidence type="ECO:0000313" key="9">
    <source>
        <dbReference type="Proteomes" id="UP000029060"/>
    </source>
</evidence>
<gene>
    <name evidence="8" type="ORF">BMERY_0446</name>
</gene>
<feature type="transmembrane region" description="Helical" evidence="6">
    <location>
        <begin position="270"/>
        <end position="291"/>
    </location>
</feature>
<dbReference type="InterPro" id="IPR050638">
    <property type="entry name" value="AA-Vitamin_Transporters"/>
</dbReference>
<dbReference type="PANTHER" id="PTHR32322">
    <property type="entry name" value="INNER MEMBRANE TRANSPORTER"/>
    <property type="match status" value="1"/>
</dbReference>
<dbReference type="EMBL" id="JGZC01000010">
    <property type="protein sequence ID" value="KFI68962.1"/>
    <property type="molecule type" value="Genomic_DNA"/>
</dbReference>
<comment type="subcellular location">
    <subcellularLocation>
        <location evidence="1">Membrane</location>
        <topology evidence="1">Multi-pass membrane protein</topology>
    </subcellularLocation>
</comment>
<feature type="domain" description="EamA" evidence="7">
    <location>
        <begin position="213"/>
        <end position="344"/>
    </location>
</feature>
<dbReference type="InterPro" id="IPR000620">
    <property type="entry name" value="EamA_dom"/>
</dbReference>
<feature type="transmembrane region" description="Helical" evidence="6">
    <location>
        <begin position="130"/>
        <end position="149"/>
    </location>
</feature>
<name>A0A087BD62_9BIFI</name>
<evidence type="ECO:0000256" key="1">
    <source>
        <dbReference type="ARBA" id="ARBA00004141"/>
    </source>
</evidence>
<sequence>MFHVVLGWDGQRQTIRHNRTMPALRAQFCISAILGTVNRSKKTGTSRIISFSSDAKSILVGMALVLIGGAMWGCNATVSKLLMSNYSVDPLWLACIREFFAGLLFLIAGGIMSPNKLVGAAKDVPSYPKYLALALCCVLVGQVSYLQSINWTNSGTATILQSLNLLVVLAWVCIMSHRMPRKRETIGVALAFIGTVLIATGGNLSTLALPPQGLTWGLANAIATSALSIMPTAMIAKWGNFVTNGIMFLISGLVLCPFVQPWAHLPKFDVASVSMLLFTVVLGTFGAYALFMAGVMRIGSIRATMLGTIEPVLATVTAVLFTGVVFGTADLVGFALIIIMVFLVR</sequence>
<comment type="caution">
    <text evidence="8">The sequence shown here is derived from an EMBL/GenBank/DDBJ whole genome shotgun (WGS) entry which is preliminary data.</text>
</comment>
<comment type="similarity">
    <text evidence="2">Belongs to the EamA transporter family.</text>
</comment>
<evidence type="ECO:0000256" key="4">
    <source>
        <dbReference type="ARBA" id="ARBA00022989"/>
    </source>
</evidence>
<dbReference type="PANTHER" id="PTHR32322:SF2">
    <property type="entry name" value="EAMA DOMAIN-CONTAINING PROTEIN"/>
    <property type="match status" value="1"/>
</dbReference>
<organism evidence="8 9">
    <name type="scientific">Bifidobacterium merycicum</name>
    <dbReference type="NCBI Taxonomy" id="78345"/>
    <lineage>
        <taxon>Bacteria</taxon>
        <taxon>Bacillati</taxon>
        <taxon>Actinomycetota</taxon>
        <taxon>Actinomycetes</taxon>
        <taxon>Bifidobacteriales</taxon>
        <taxon>Bifidobacteriaceae</taxon>
        <taxon>Bifidobacterium</taxon>
    </lineage>
</organism>
<keyword evidence="4 6" id="KW-1133">Transmembrane helix</keyword>
<evidence type="ECO:0000256" key="6">
    <source>
        <dbReference type="SAM" id="Phobius"/>
    </source>
</evidence>
<dbReference type="AlphaFoldDB" id="A0A087BD62"/>
<feature type="transmembrane region" description="Helical" evidence="6">
    <location>
        <begin position="58"/>
        <end position="78"/>
    </location>
</feature>
<dbReference type="Pfam" id="PF00892">
    <property type="entry name" value="EamA"/>
    <property type="match status" value="2"/>
</dbReference>
<dbReference type="eggNOG" id="COG0697">
    <property type="taxonomic scope" value="Bacteria"/>
</dbReference>
<reference evidence="8 9" key="1">
    <citation type="submission" date="2014-03" db="EMBL/GenBank/DDBJ databases">
        <title>Genomics of Bifidobacteria.</title>
        <authorList>
            <person name="Ventura M."/>
            <person name="Milani C."/>
            <person name="Lugli G.A."/>
        </authorList>
    </citation>
    <scope>NUCLEOTIDE SEQUENCE [LARGE SCALE GENOMIC DNA]</scope>
    <source>
        <strain evidence="8 9">LMG 11341</strain>
    </source>
</reference>
<keyword evidence="5 6" id="KW-0472">Membrane</keyword>
<feature type="transmembrane region" description="Helical" evidence="6">
    <location>
        <begin position="312"/>
        <end position="344"/>
    </location>
</feature>
<feature type="transmembrane region" description="Helical" evidence="6">
    <location>
        <begin position="246"/>
        <end position="264"/>
    </location>
</feature>
<keyword evidence="3 6" id="KW-0812">Transmembrane</keyword>
<keyword evidence="9" id="KW-1185">Reference proteome</keyword>
<dbReference type="Proteomes" id="UP000029060">
    <property type="component" value="Unassembled WGS sequence"/>
</dbReference>
<feature type="domain" description="EamA" evidence="7">
    <location>
        <begin position="60"/>
        <end position="199"/>
    </location>
</feature>
<feature type="transmembrane region" description="Helical" evidence="6">
    <location>
        <begin position="186"/>
        <end position="208"/>
    </location>
</feature>
<proteinExistence type="inferred from homology"/>
<evidence type="ECO:0000256" key="5">
    <source>
        <dbReference type="ARBA" id="ARBA00023136"/>
    </source>
</evidence>
<accession>A0A087BD62</accession>
<feature type="transmembrane region" description="Helical" evidence="6">
    <location>
        <begin position="155"/>
        <end position="174"/>
    </location>
</feature>
<evidence type="ECO:0000256" key="3">
    <source>
        <dbReference type="ARBA" id="ARBA00022692"/>
    </source>
</evidence>
<dbReference type="SUPFAM" id="SSF103481">
    <property type="entry name" value="Multidrug resistance efflux transporter EmrE"/>
    <property type="match status" value="2"/>
</dbReference>
<dbReference type="InterPro" id="IPR037185">
    <property type="entry name" value="EmrE-like"/>
</dbReference>
<dbReference type="STRING" id="78345.BMERY_0446"/>
<evidence type="ECO:0000259" key="7">
    <source>
        <dbReference type="Pfam" id="PF00892"/>
    </source>
</evidence>
<protein>
    <submittedName>
        <fullName evidence="8">Putative permease</fullName>
    </submittedName>
</protein>
<evidence type="ECO:0000313" key="8">
    <source>
        <dbReference type="EMBL" id="KFI68962.1"/>
    </source>
</evidence>